<evidence type="ECO:0000259" key="3">
    <source>
        <dbReference type="Pfam" id="PF23282"/>
    </source>
</evidence>
<evidence type="ECO:0000256" key="1">
    <source>
        <dbReference type="ARBA" id="ARBA00022614"/>
    </source>
</evidence>
<dbReference type="SUPFAM" id="SSF46785">
    <property type="entry name" value="Winged helix' DNA-binding domain"/>
    <property type="match status" value="1"/>
</dbReference>
<keyword evidence="1" id="KW-0433">Leucine-rich repeat</keyword>
<dbReference type="Gene3D" id="1.10.8.430">
    <property type="entry name" value="Helical domain of apoptotic protease-activating factors"/>
    <property type="match status" value="1"/>
</dbReference>
<accession>A0AAF0XSU5</accession>
<reference evidence="4" key="1">
    <citation type="journal article" date="2016" name="Nat. Genet.">
        <title>A high-quality carrot genome assembly provides new insights into carotenoid accumulation and asterid genome evolution.</title>
        <authorList>
            <person name="Iorizzo M."/>
            <person name="Ellison S."/>
            <person name="Senalik D."/>
            <person name="Zeng P."/>
            <person name="Satapoomin P."/>
            <person name="Huang J."/>
            <person name="Bowman M."/>
            <person name="Iovene M."/>
            <person name="Sanseverino W."/>
            <person name="Cavagnaro P."/>
            <person name="Yildiz M."/>
            <person name="Macko-Podgorni A."/>
            <person name="Moranska E."/>
            <person name="Grzebelus E."/>
            <person name="Grzebelus D."/>
            <person name="Ashrafi H."/>
            <person name="Zheng Z."/>
            <person name="Cheng S."/>
            <person name="Spooner D."/>
            <person name="Van Deynze A."/>
            <person name="Simon P."/>
        </authorList>
    </citation>
    <scope>NUCLEOTIDE SEQUENCE</scope>
    <source>
        <tissue evidence="4">Leaf</tissue>
    </source>
</reference>
<protein>
    <recommendedName>
        <fullName evidence="3">Disease resistance protein Roq1-like winged-helix domain-containing protein</fullName>
    </recommendedName>
</protein>
<dbReference type="InterPro" id="IPR027417">
    <property type="entry name" value="P-loop_NTPase"/>
</dbReference>
<dbReference type="PANTHER" id="PTHR11017">
    <property type="entry name" value="LEUCINE-RICH REPEAT-CONTAINING PROTEIN"/>
    <property type="match status" value="1"/>
</dbReference>
<dbReference type="EMBL" id="CP093350">
    <property type="protein sequence ID" value="WOH13500.1"/>
    <property type="molecule type" value="Genomic_DNA"/>
</dbReference>
<reference evidence="4" key="2">
    <citation type="submission" date="2022-03" db="EMBL/GenBank/DDBJ databases">
        <title>Draft title - Genomic analysis of global carrot germplasm unveils the trajectory of domestication and the origin of high carotenoid orange carrot.</title>
        <authorList>
            <person name="Iorizzo M."/>
            <person name="Ellison S."/>
            <person name="Senalik D."/>
            <person name="Macko-Podgorni A."/>
            <person name="Grzebelus D."/>
            <person name="Bostan H."/>
            <person name="Rolling W."/>
            <person name="Curaba J."/>
            <person name="Simon P."/>
        </authorList>
    </citation>
    <scope>NUCLEOTIDE SEQUENCE</scope>
    <source>
        <tissue evidence="4">Leaf</tissue>
    </source>
</reference>
<dbReference type="InterPro" id="IPR036390">
    <property type="entry name" value="WH_DNA-bd_sf"/>
</dbReference>
<name>A0AAF0XSU5_DAUCS</name>
<feature type="domain" description="Disease resistance protein Roq1-like winged-helix" evidence="3">
    <location>
        <begin position="120"/>
        <end position="191"/>
    </location>
</feature>
<dbReference type="InterPro" id="IPR058192">
    <property type="entry name" value="WHD_ROQ1-like"/>
</dbReference>
<dbReference type="AlphaFoldDB" id="A0AAF0XSU5"/>
<organism evidence="4 5">
    <name type="scientific">Daucus carota subsp. sativus</name>
    <name type="common">Carrot</name>
    <dbReference type="NCBI Taxonomy" id="79200"/>
    <lineage>
        <taxon>Eukaryota</taxon>
        <taxon>Viridiplantae</taxon>
        <taxon>Streptophyta</taxon>
        <taxon>Embryophyta</taxon>
        <taxon>Tracheophyta</taxon>
        <taxon>Spermatophyta</taxon>
        <taxon>Magnoliopsida</taxon>
        <taxon>eudicotyledons</taxon>
        <taxon>Gunneridae</taxon>
        <taxon>Pentapetalae</taxon>
        <taxon>asterids</taxon>
        <taxon>campanulids</taxon>
        <taxon>Apiales</taxon>
        <taxon>Apiaceae</taxon>
        <taxon>Apioideae</taxon>
        <taxon>Scandiceae</taxon>
        <taxon>Daucinae</taxon>
        <taxon>Daucus</taxon>
        <taxon>Daucus sect. Daucus</taxon>
    </lineage>
</organism>
<evidence type="ECO:0000256" key="2">
    <source>
        <dbReference type="ARBA" id="ARBA00022737"/>
    </source>
</evidence>
<dbReference type="Proteomes" id="UP000077755">
    <property type="component" value="Chromosome 8"/>
</dbReference>
<dbReference type="InterPro" id="IPR042197">
    <property type="entry name" value="Apaf_helical"/>
</dbReference>
<evidence type="ECO:0000313" key="4">
    <source>
        <dbReference type="EMBL" id="WOH13500.1"/>
    </source>
</evidence>
<dbReference type="Pfam" id="PF23282">
    <property type="entry name" value="WHD_ROQ1"/>
    <property type="match status" value="1"/>
</dbReference>
<dbReference type="GO" id="GO:0043531">
    <property type="term" value="F:ADP binding"/>
    <property type="evidence" value="ECO:0007669"/>
    <property type="project" value="InterPro"/>
</dbReference>
<proteinExistence type="predicted"/>
<keyword evidence="5" id="KW-1185">Reference proteome</keyword>
<sequence length="201" mass="23619">MREWFYEGSKIIITTRNVHLLNAYEHCTRYSVKTLNSDDSLELFSWHAFQDSRPLECYIEHSERIIKQCQGLPLALQVLGAFLRGKKVDVWKSAIEKLEFIPHCDIQKILRISYDSLQDDHDRDLFLDIACFFTGEPKCFVVRILDGCDYYTLIGIENLIDRCLLKTDEYKNLIMHQSIQSMGREIIRQQSPKDPGKRSRL</sequence>
<dbReference type="GO" id="GO:0006952">
    <property type="term" value="P:defense response"/>
    <property type="evidence" value="ECO:0007669"/>
    <property type="project" value="InterPro"/>
</dbReference>
<gene>
    <name evidence="4" type="ORF">DCAR_0833010</name>
</gene>
<dbReference type="InterPro" id="IPR044974">
    <property type="entry name" value="Disease_R_plants"/>
</dbReference>
<keyword evidence="2" id="KW-0677">Repeat</keyword>
<dbReference type="SUPFAM" id="SSF52540">
    <property type="entry name" value="P-loop containing nucleoside triphosphate hydrolases"/>
    <property type="match status" value="1"/>
</dbReference>
<evidence type="ECO:0000313" key="5">
    <source>
        <dbReference type="Proteomes" id="UP000077755"/>
    </source>
</evidence>
<dbReference type="PANTHER" id="PTHR11017:SF271">
    <property type="entry name" value="DISEASE RESISTANCE PROTEIN (TIR-NBS-LRR CLASS) FAMILY"/>
    <property type="match status" value="1"/>
</dbReference>